<reference evidence="3" key="1">
    <citation type="journal article" date="2014" name="Proc. Natl. Acad. Sci. U.S.A.">
        <title>Extensive sampling of basidiomycete genomes demonstrates inadequacy of the white-rot/brown-rot paradigm for wood decay fungi.</title>
        <authorList>
            <person name="Riley R."/>
            <person name="Salamov A.A."/>
            <person name="Brown D.W."/>
            <person name="Nagy L.G."/>
            <person name="Floudas D."/>
            <person name="Held B.W."/>
            <person name="Levasseur A."/>
            <person name="Lombard V."/>
            <person name="Morin E."/>
            <person name="Otillar R."/>
            <person name="Lindquist E.A."/>
            <person name="Sun H."/>
            <person name="LaButti K.M."/>
            <person name="Schmutz J."/>
            <person name="Jabbour D."/>
            <person name="Luo H."/>
            <person name="Baker S.E."/>
            <person name="Pisabarro A.G."/>
            <person name="Walton J.D."/>
            <person name="Blanchette R.A."/>
            <person name="Henrissat B."/>
            <person name="Martin F."/>
            <person name="Cullen D."/>
            <person name="Hibbett D.S."/>
            <person name="Grigoriev I.V."/>
        </authorList>
    </citation>
    <scope>NUCLEOTIDE SEQUENCE [LARGE SCALE GENOMIC DNA]</scope>
    <source>
        <strain evidence="3">FD-172 SS1</strain>
    </source>
</reference>
<evidence type="ECO:0000256" key="1">
    <source>
        <dbReference type="SAM" id="SignalP"/>
    </source>
</evidence>
<evidence type="ECO:0000313" key="2">
    <source>
        <dbReference type="EMBL" id="KDQ11150.1"/>
    </source>
</evidence>
<proteinExistence type="predicted"/>
<protein>
    <submittedName>
        <fullName evidence="2">Uncharacterized protein</fullName>
    </submittedName>
</protein>
<dbReference type="HOGENOM" id="CLU_2721880_0_0_1"/>
<organism evidence="2 3">
    <name type="scientific">Botryobasidium botryosum (strain FD-172 SS1)</name>
    <dbReference type="NCBI Taxonomy" id="930990"/>
    <lineage>
        <taxon>Eukaryota</taxon>
        <taxon>Fungi</taxon>
        <taxon>Dikarya</taxon>
        <taxon>Basidiomycota</taxon>
        <taxon>Agaricomycotina</taxon>
        <taxon>Agaricomycetes</taxon>
        <taxon>Cantharellales</taxon>
        <taxon>Botryobasidiaceae</taxon>
        <taxon>Botryobasidium</taxon>
    </lineage>
</organism>
<name>A0A067M8X0_BOTB1</name>
<feature type="signal peptide" evidence="1">
    <location>
        <begin position="1"/>
        <end position="22"/>
    </location>
</feature>
<sequence>MPIPRSMARTTCLWWMLASSRARRCRARCGSNSCASGYKNLATIIAEGQGTDGMRGRLFERLGTLNSAIQNK</sequence>
<accession>A0A067M8X0</accession>
<dbReference type="Proteomes" id="UP000027195">
    <property type="component" value="Unassembled WGS sequence"/>
</dbReference>
<evidence type="ECO:0000313" key="3">
    <source>
        <dbReference type="Proteomes" id="UP000027195"/>
    </source>
</evidence>
<gene>
    <name evidence="2" type="ORF">BOTBODRAFT_467592</name>
</gene>
<keyword evidence="1" id="KW-0732">Signal</keyword>
<dbReference type="InParanoid" id="A0A067M8X0"/>
<dbReference type="EMBL" id="KL198061">
    <property type="protein sequence ID" value="KDQ11150.1"/>
    <property type="molecule type" value="Genomic_DNA"/>
</dbReference>
<dbReference type="AlphaFoldDB" id="A0A067M8X0"/>
<feature type="chain" id="PRO_5001644486" evidence="1">
    <location>
        <begin position="23"/>
        <end position="72"/>
    </location>
</feature>
<keyword evidence="3" id="KW-1185">Reference proteome</keyword>